<sequence length="165" mass="18177">MLHHITIRMCKPSSIFLSILAITLTAAQIPPDYNFCTGDKSTLGHCDTLTYVDTTLAAKNPPDATECQEACSSIFQDAGEWVVHLEGKPEGYQQHMHNAPCGFSMGAIPNSSHEFSFDMNNQDMVDIIDEAIKRFAGLHDGKVAAQGTVRCDGHEAMWYVSRDAR</sequence>
<dbReference type="AlphaFoldDB" id="A0A177DVW3"/>
<dbReference type="VEuPathDB" id="FungiDB:CC77DRAFT_709983"/>
<evidence type="ECO:0000313" key="4">
    <source>
        <dbReference type="Proteomes" id="UP000077248"/>
    </source>
</evidence>
<feature type="chain" id="PRO_5008059835" description="Ecp2 effector protein-like domain-containing protein" evidence="1">
    <location>
        <begin position="28"/>
        <end position="165"/>
    </location>
</feature>
<dbReference type="OMA" id="HHITIRM"/>
<feature type="signal peptide" evidence="1">
    <location>
        <begin position="1"/>
        <end position="27"/>
    </location>
</feature>
<evidence type="ECO:0000259" key="2">
    <source>
        <dbReference type="Pfam" id="PF14856"/>
    </source>
</evidence>
<proteinExistence type="predicted"/>
<evidence type="ECO:0000256" key="1">
    <source>
        <dbReference type="SAM" id="SignalP"/>
    </source>
</evidence>
<organism evidence="3 4">
    <name type="scientific">Alternaria alternata</name>
    <name type="common">Alternaria rot fungus</name>
    <name type="synonym">Torula alternata</name>
    <dbReference type="NCBI Taxonomy" id="5599"/>
    <lineage>
        <taxon>Eukaryota</taxon>
        <taxon>Fungi</taxon>
        <taxon>Dikarya</taxon>
        <taxon>Ascomycota</taxon>
        <taxon>Pezizomycotina</taxon>
        <taxon>Dothideomycetes</taxon>
        <taxon>Pleosporomycetidae</taxon>
        <taxon>Pleosporales</taxon>
        <taxon>Pleosporineae</taxon>
        <taxon>Pleosporaceae</taxon>
        <taxon>Alternaria</taxon>
        <taxon>Alternaria sect. Alternaria</taxon>
        <taxon>Alternaria alternata complex</taxon>
    </lineage>
</organism>
<evidence type="ECO:0000313" key="3">
    <source>
        <dbReference type="EMBL" id="OAG23330.1"/>
    </source>
</evidence>
<dbReference type="Proteomes" id="UP000077248">
    <property type="component" value="Unassembled WGS sequence"/>
</dbReference>
<dbReference type="Pfam" id="PF14856">
    <property type="entry name" value="Hce2"/>
    <property type="match status" value="1"/>
</dbReference>
<dbReference type="KEGG" id="aalt:CC77DRAFT_709983"/>
<dbReference type="InterPro" id="IPR029226">
    <property type="entry name" value="Ecp2-like"/>
</dbReference>
<feature type="domain" description="Ecp2 effector protein-like" evidence="2">
    <location>
        <begin position="45"/>
        <end position="151"/>
    </location>
</feature>
<dbReference type="RefSeq" id="XP_018388751.1">
    <property type="nucleotide sequence ID" value="XM_018532854.1"/>
</dbReference>
<dbReference type="EMBL" id="KV441473">
    <property type="protein sequence ID" value="OAG23330.1"/>
    <property type="molecule type" value="Genomic_DNA"/>
</dbReference>
<name>A0A177DVW3_ALTAL</name>
<protein>
    <recommendedName>
        <fullName evidence="2">Ecp2 effector protein-like domain-containing protein</fullName>
    </recommendedName>
</protein>
<dbReference type="GeneID" id="29118448"/>
<reference evidence="3 4" key="1">
    <citation type="submission" date="2016-05" db="EMBL/GenBank/DDBJ databases">
        <title>Comparative analysis of secretome profiles of manganese(II)-oxidizing ascomycete fungi.</title>
        <authorList>
            <consortium name="DOE Joint Genome Institute"/>
            <person name="Zeiner C.A."/>
            <person name="Purvine S.O."/>
            <person name="Zink E.M."/>
            <person name="Wu S."/>
            <person name="Pasa-Tolic L."/>
            <person name="Chaput D.L."/>
            <person name="Haridas S."/>
            <person name="Grigoriev I.V."/>
            <person name="Santelli C.M."/>
            <person name="Hansel C.M."/>
        </authorList>
    </citation>
    <scope>NUCLEOTIDE SEQUENCE [LARGE SCALE GENOMIC DNA]</scope>
    <source>
        <strain evidence="3 4">SRC1lrK2f</strain>
    </source>
</reference>
<keyword evidence="1" id="KW-0732">Signal</keyword>
<keyword evidence="4" id="KW-1185">Reference proteome</keyword>
<accession>A0A177DVW3</accession>
<gene>
    <name evidence="3" type="ORF">CC77DRAFT_709983</name>
</gene>